<dbReference type="InterPro" id="IPR045378">
    <property type="entry name" value="LNT_N"/>
</dbReference>
<dbReference type="EMBL" id="SMAD01000001">
    <property type="protein sequence ID" value="TCS90132.1"/>
    <property type="molecule type" value="Genomic_DNA"/>
</dbReference>
<evidence type="ECO:0000313" key="11">
    <source>
        <dbReference type="EMBL" id="TCS90132.1"/>
    </source>
</evidence>
<sequence>MRKNKLLLPVLSGVLCWLAWPPTHLAPLLLVALVPLFYFADEALRSRNPGRTVLTGALLGFAAWNTLSLYWIYFVASGVGAVVGLAVVLVPILFGTVLMTLPFFLYHKTRKYAGPNVGLAAFCAYWIAAEYLHHKWDFAFPWLSLGNGFANYPSLVQWYEYTGIFGGTLWVLLANILAYRLLTGFLALKRAKKDIPEETPPGTAATDAGVPRLMASQQLSLGRREFYLKRCLPFTIILLFPMIFSLVIYFNYEEKGSPVNVVVVQPNLDPYGEKYNGVSEKEQLLRLVTLSDSLGQPNTEYFIWPETAIGTGQPLVENRLYDEYSIKVIQGFLEKYRNGNVITGASTVRIYDSPASPTARKFRDAEQYYDYYNTALQIENNGRVQVYHKNKLVPGVEQFPYRRYLGFLDKLMMDMGGTSGTLGHEDEQTVFYSQNGIGVVPAICYESVFGGFIADFVQKGAQLICIVTNDGWWGNTAGYKQHAAYARLRAIESRRSVARSANTGISMLINQRGDVMKQTSWWVPAAIGGELKLNADLTFYVKHGNYLARIATGIALLSLVGLLILSVARNAGKQGGRS</sequence>
<evidence type="ECO:0000256" key="9">
    <source>
        <dbReference type="HAMAP-Rule" id="MF_01148"/>
    </source>
</evidence>
<feature type="domain" description="CN hydrolase" evidence="10">
    <location>
        <begin position="259"/>
        <end position="533"/>
    </location>
</feature>
<feature type="transmembrane region" description="Helical" evidence="9">
    <location>
        <begin position="546"/>
        <end position="568"/>
    </location>
</feature>
<keyword evidence="6 9" id="KW-1133">Transmembrane helix</keyword>
<dbReference type="OrthoDB" id="9804277at2"/>
<name>A0A4R3L151_9SPHI</name>
<dbReference type="InterPro" id="IPR003010">
    <property type="entry name" value="C-N_Hydrolase"/>
</dbReference>
<gene>
    <name evidence="9" type="primary">lnt</name>
    <name evidence="11" type="ORF">EDD80_101331</name>
</gene>
<feature type="transmembrane region" description="Helical" evidence="9">
    <location>
        <begin position="20"/>
        <end position="40"/>
    </location>
</feature>
<accession>A0A4R3L151</accession>
<comment type="similarity">
    <text evidence="2 9">Belongs to the CN hydrolase family. Apolipoprotein N-acyltransferase subfamily.</text>
</comment>
<keyword evidence="8 9" id="KW-0012">Acyltransferase</keyword>
<organism evidence="11 12">
    <name type="scientific">Anseongella ginsenosidimutans</name>
    <dbReference type="NCBI Taxonomy" id="496056"/>
    <lineage>
        <taxon>Bacteria</taxon>
        <taxon>Pseudomonadati</taxon>
        <taxon>Bacteroidota</taxon>
        <taxon>Sphingobacteriia</taxon>
        <taxon>Sphingobacteriales</taxon>
        <taxon>Sphingobacteriaceae</taxon>
        <taxon>Anseongella</taxon>
    </lineage>
</organism>
<evidence type="ECO:0000259" key="10">
    <source>
        <dbReference type="PROSITE" id="PS50263"/>
    </source>
</evidence>
<evidence type="ECO:0000256" key="3">
    <source>
        <dbReference type="ARBA" id="ARBA00022475"/>
    </source>
</evidence>
<reference evidence="11 12" key="1">
    <citation type="submission" date="2019-03" db="EMBL/GenBank/DDBJ databases">
        <title>Genomic Encyclopedia of Type Strains, Phase IV (KMG-IV): sequencing the most valuable type-strain genomes for metagenomic binning, comparative biology and taxonomic classification.</title>
        <authorList>
            <person name="Goeker M."/>
        </authorList>
    </citation>
    <scope>NUCLEOTIDE SEQUENCE [LARGE SCALE GENOMIC DNA]</scope>
    <source>
        <strain evidence="11 12">DSM 21100</strain>
    </source>
</reference>
<evidence type="ECO:0000313" key="12">
    <source>
        <dbReference type="Proteomes" id="UP000295807"/>
    </source>
</evidence>
<comment type="pathway">
    <text evidence="9">Protein modification; lipoprotein biosynthesis (N-acyl transfer).</text>
</comment>
<dbReference type="HAMAP" id="MF_01148">
    <property type="entry name" value="Lnt"/>
    <property type="match status" value="1"/>
</dbReference>
<comment type="function">
    <text evidence="9">Catalyzes the phospholipid dependent N-acylation of the N-terminal cysteine of apolipoprotein, the last step in lipoprotein maturation.</text>
</comment>
<evidence type="ECO:0000256" key="2">
    <source>
        <dbReference type="ARBA" id="ARBA00010065"/>
    </source>
</evidence>
<evidence type="ECO:0000256" key="5">
    <source>
        <dbReference type="ARBA" id="ARBA00022692"/>
    </source>
</evidence>
<keyword evidence="3 9" id="KW-1003">Cell membrane</keyword>
<dbReference type="InterPro" id="IPR004563">
    <property type="entry name" value="Apolipo_AcylTrfase"/>
</dbReference>
<feature type="transmembrane region" description="Helical" evidence="9">
    <location>
        <begin position="231"/>
        <end position="252"/>
    </location>
</feature>
<feature type="transmembrane region" description="Helical" evidence="9">
    <location>
        <begin position="161"/>
        <end position="182"/>
    </location>
</feature>
<evidence type="ECO:0000256" key="7">
    <source>
        <dbReference type="ARBA" id="ARBA00023136"/>
    </source>
</evidence>
<dbReference type="Proteomes" id="UP000295807">
    <property type="component" value="Unassembled WGS sequence"/>
</dbReference>
<dbReference type="AlphaFoldDB" id="A0A4R3L151"/>
<dbReference type="PANTHER" id="PTHR38686:SF1">
    <property type="entry name" value="APOLIPOPROTEIN N-ACYLTRANSFERASE"/>
    <property type="match status" value="1"/>
</dbReference>
<comment type="caution">
    <text evidence="11">The sequence shown here is derived from an EMBL/GenBank/DDBJ whole genome shotgun (WGS) entry which is preliminary data.</text>
</comment>
<dbReference type="SUPFAM" id="SSF56317">
    <property type="entry name" value="Carbon-nitrogen hydrolase"/>
    <property type="match status" value="1"/>
</dbReference>
<dbReference type="PROSITE" id="PS50263">
    <property type="entry name" value="CN_HYDROLASE"/>
    <property type="match status" value="1"/>
</dbReference>
<dbReference type="GO" id="GO:0005886">
    <property type="term" value="C:plasma membrane"/>
    <property type="evidence" value="ECO:0007669"/>
    <property type="project" value="UniProtKB-SubCell"/>
</dbReference>
<feature type="transmembrane region" description="Helical" evidence="9">
    <location>
        <begin position="117"/>
        <end position="134"/>
    </location>
</feature>
<evidence type="ECO:0000256" key="8">
    <source>
        <dbReference type="ARBA" id="ARBA00023315"/>
    </source>
</evidence>
<evidence type="ECO:0000256" key="1">
    <source>
        <dbReference type="ARBA" id="ARBA00004651"/>
    </source>
</evidence>
<keyword evidence="7 9" id="KW-0472">Membrane</keyword>
<dbReference type="Gene3D" id="3.60.110.10">
    <property type="entry name" value="Carbon-nitrogen hydrolase"/>
    <property type="match status" value="1"/>
</dbReference>
<comment type="catalytic activity">
    <reaction evidence="9">
        <text>N-terminal S-1,2-diacyl-sn-glyceryl-L-cysteinyl-[lipoprotein] + a glycerophospholipid = N-acyl-S-1,2-diacyl-sn-glyceryl-L-cysteinyl-[lipoprotein] + a 2-acyl-sn-glycero-3-phospholipid + H(+)</text>
        <dbReference type="Rhea" id="RHEA:48228"/>
        <dbReference type="Rhea" id="RHEA-COMP:14681"/>
        <dbReference type="Rhea" id="RHEA-COMP:14684"/>
        <dbReference type="ChEBI" id="CHEBI:15378"/>
        <dbReference type="ChEBI" id="CHEBI:136912"/>
        <dbReference type="ChEBI" id="CHEBI:140656"/>
        <dbReference type="ChEBI" id="CHEBI:140657"/>
        <dbReference type="ChEBI" id="CHEBI:140660"/>
        <dbReference type="EC" id="2.3.1.269"/>
    </reaction>
</comment>
<dbReference type="Pfam" id="PF20154">
    <property type="entry name" value="LNT_N"/>
    <property type="match status" value="1"/>
</dbReference>
<keyword evidence="4 9" id="KW-0808">Transferase</keyword>
<keyword evidence="5 9" id="KW-0812">Transmembrane</keyword>
<dbReference type="RefSeq" id="WP_132127589.1">
    <property type="nucleotide sequence ID" value="NZ_CP042432.1"/>
</dbReference>
<comment type="subcellular location">
    <subcellularLocation>
        <location evidence="1 9">Cell membrane</location>
        <topology evidence="1 9">Multi-pass membrane protein</topology>
    </subcellularLocation>
</comment>
<proteinExistence type="inferred from homology"/>
<dbReference type="PANTHER" id="PTHR38686">
    <property type="entry name" value="APOLIPOPROTEIN N-ACYLTRANSFERASE"/>
    <property type="match status" value="1"/>
</dbReference>
<evidence type="ECO:0000256" key="4">
    <source>
        <dbReference type="ARBA" id="ARBA00022679"/>
    </source>
</evidence>
<dbReference type="GO" id="GO:0042158">
    <property type="term" value="P:lipoprotein biosynthetic process"/>
    <property type="evidence" value="ECO:0007669"/>
    <property type="project" value="UniProtKB-UniRule"/>
</dbReference>
<dbReference type="CDD" id="cd07571">
    <property type="entry name" value="ALP_N-acyl_transferase"/>
    <property type="match status" value="1"/>
</dbReference>
<dbReference type="UniPathway" id="UPA00666"/>
<keyword evidence="12" id="KW-1185">Reference proteome</keyword>
<feature type="transmembrane region" description="Helical" evidence="9">
    <location>
        <begin position="52"/>
        <end position="73"/>
    </location>
</feature>
<feature type="transmembrane region" description="Helical" evidence="9">
    <location>
        <begin position="79"/>
        <end position="105"/>
    </location>
</feature>
<dbReference type="EC" id="2.3.1.269" evidence="9"/>
<protein>
    <recommendedName>
        <fullName evidence="9">Apolipoprotein N-acyltransferase</fullName>
        <shortName evidence="9">ALP N-acyltransferase</shortName>
        <ecNumber evidence="9">2.3.1.269</ecNumber>
    </recommendedName>
</protein>
<keyword evidence="11" id="KW-0449">Lipoprotein</keyword>
<dbReference type="NCBIfam" id="TIGR00546">
    <property type="entry name" value="lnt"/>
    <property type="match status" value="1"/>
</dbReference>
<dbReference type="GO" id="GO:0016410">
    <property type="term" value="F:N-acyltransferase activity"/>
    <property type="evidence" value="ECO:0007669"/>
    <property type="project" value="UniProtKB-UniRule"/>
</dbReference>
<evidence type="ECO:0000256" key="6">
    <source>
        <dbReference type="ARBA" id="ARBA00022989"/>
    </source>
</evidence>
<dbReference type="Pfam" id="PF00795">
    <property type="entry name" value="CN_hydrolase"/>
    <property type="match status" value="1"/>
</dbReference>
<dbReference type="InterPro" id="IPR036526">
    <property type="entry name" value="C-N_Hydrolase_sf"/>
</dbReference>